<sequence length="91" mass="11000">MQRKEALKLLIELENAYGVHVGRWLDEFDRDDSSREYLSKMMEIACELQIPFSIDLEEFREFENDCKYELQDRAAAELYYLCQRDLVERLL</sequence>
<dbReference type="RefSeq" id="WP_116591436.1">
    <property type="nucleotide sequence ID" value="NZ_MZGS01000016.1"/>
</dbReference>
<comment type="caution">
    <text evidence="1">The sequence shown here is derived from an EMBL/GenBank/DDBJ whole genome shotgun (WGS) entry which is preliminary data.</text>
</comment>
<dbReference type="AlphaFoldDB" id="A0A315XNA7"/>
<keyword evidence="2" id="KW-1185">Reference proteome</keyword>
<evidence type="ECO:0000313" key="1">
    <source>
        <dbReference type="EMBL" id="PWB87867.1"/>
    </source>
</evidence>
<evidence type="ECO:0000313" key="2">
    <source>
        <dbReference type="Proteomes" id="UP000251717"/>
    </source>
</evidence>
<proteinExistence type="predicted"/>
<dbReference type="EMBL" id="MZGS01000016">
    <property type="protein sequence ID" value="PWB87867.1"/>
    <property type="molecule type" value="Genomic_DNA"/>
</dbReference>
<name>A0A315XNA7_9EURY</name>
<organism evidence="1 2">
    <name type="scientific">Methanobrevibacter thaueri</name>
    <dbReference type="NCBI Taxonomy" id="190975"/>
    <lineage>
        <taxon>Archaea</taxon>
        <taxon>Methanobacteriati</taxon>
        <taxon>Methanobacteriota</taxon>
        <taxon>Methanomada group</taxon>
        <taxon>Methanobacteria</taxon>
        <taxon>Methanobacteriales</taxon>
        <taxon>Methanobacteriaceae</taxon>
        <taxon>Methanobrevibacter</taxon>
    </lineage>
</organism>
<gene>
    <name evidence="1" type="ORF">MBBTH_04540</name>
</gene>
<reference evidence="1 2" key="1">
    <citation type="submission" date="2017-03" db="EMBL/GenBank/DDBJ databases">
        <title>Genome sequence of Methanobrevibacter thaueri.</title>
        <authorList>
            <person name="Poehlein A."/>
            <person name="Seedorf H."/>
            <person name="Daniel R."/>
        </authorList>
    </citation>
    <scope>NUCLEOTIDE SEQUENCE [LARGE SCALE GENOMIC DNA]</scope>
    <source>
        <strain evidence="1 2">DSM 11995</strain>
    </source>
</reference>
<dbReference type="Proteomes" id="UP000251717">
    <property type="component" value="Unassembled WGS sequence"/>
</dbReference>
<accession>A0A315XNA7</accession>
<protein>
    <submittedName>
        <fullName evidence="1">Uncharacterized protein</fullName>
    </submittedName>
</protein>